<name>A0A369JPW9_HYPMA</name>
<evidence type="ECO:0000313" key="5">
    <source>
        <dbReference type="EMBL" id="RDB21424.1"/>
    </source>
</evidence>
<dbReference type="Pfam" id="PF01231">
    <property type="entry name" value="IDO"/>
    <property type="match status" value="1"/>
</dbReference>
<evidence type="ECO:0000256" key="3">
    <source>
        <dbReference type="ARBA" id="ARBA00023004"/>
    </source>
</evidence>
<dbReference type="GO" id="GO:0033754">
    <property type="term" value="F:indoleamine 2,3-dioxygenase activity"/>
    <property type="evidence" value="ECO:0007669"/>
    <property type="project" value="TreeGrafter"/>
</dbReference>
<keyword evidence="3 4" id="KW-0408">Iron</keyword>
<dbReference type="SUPFAM" id="SSF140959">
    <property type="entry name" value="Indolic compounds 2,3-dioxygenase-like"/>
    <property type="match status" value="1"/>
</dbReference>
<keyword evidence="4" id="KW-0349">Heme</keyword>
<organism evidence="5 6">
    <name type="scientific">Hypsizygus marmoreus</name>
    <name type="common">White beech mushroom</name>
    <name type="synonym">Agaricus marmoreus</name>
    <dbReference type="NCBI Taxonomy" id="39966"/>
    <lineage>
        <taxon>Eukaryota</taxon>
        <taxon>Fungi</taxon>
        <taxon>Dikarya</taxon>
        <taxon>Basidiomycota</taxon>
        <taxon>Agaricomycotina</taxon>
        <taxon>Agaricomycetes</taxon>
        <taxon>Agaricomycetidae</taxon>
        <taxon>Agaricales</taxon>
        <taxon>Tricholomatineae</taxon>
        <taxon>Lyophyllaceae</taxon>
        <taxon>Hypsizygus</taxon>
    </lineage>
</organism>
<evidence type="ECO:0000256" key="4">
    <source>
        <dbReference type="PIRSR" id="PIRSR600898-1"/>
    </source>
</evidence>
<comment type="similarity">
    <text evidence="1">Belongs to the indoleamine 2,3-dioxygenase family.</text>
</comment>
<dbReference type="GO" id="GO:0019441">
    <property type="term" value="P:L-tryptophan catabolic process to kynurenine"/>
    <property type="evidence" value="ECO:0007669"/>
    <property type="project" value="InterPro"/>
</dbReference>
<reference evidence="5" key="1">
    <citation type="submission" date="2018-04" db="EMBL/GenBank/DDBJ databases">
        <title>Whole genome sequencing of Hypsizygus marmoreus.</title>
        <authorList>
            <person name="Choi I.-G."/>
            <person name="Min B."/>
            <person name="Kim J.-G."/>
            <person name="Kim S."/>
            <person name="Oh Y.-L."/>
            <person name="Kong W.-S."/>
            <person name="Park H."/>
            <person name="Jeong J."/>
            <person name="Song E.-S."/>
        </authorList>
    </citation>
    <scope>NUCLEOTIDE SEQUENCE [LARGE SCALE GENOMIC DNA]</scope>
    <source>
        <strain evidence="5">51987-8</strain>
    </source>
</reference>
<accession>A0A369JPW9</accession>
<evidence type="ECO:0000313" key="6">
    <source>
        <dbReference type="Proteomes" id="UP000076154"/>
    </source>
</evidence>
<protein>
    <submittedName>
        <fullName evidence="5">Indoleamine 2,3-dioxygenase 1</fullName>
    </submittedName>
</protein>
<dbReference type="GO" id="GO:0034354">
    <property type="term" value="P:'de novo' NAD+ biosynthetic process from L-tryptophan"/>
    <property type="evidence" value="ECO:0007669"/>
    <property type="project" value="TreeGrafter"/>
</dbReference>
<proteinExistence type="inferred from homology"/>
<keyword evidence="2 4" id="KW-0479">Metal-binding</keyword>
<dbReference type="InterPro" id="IPR000898">
    <property type="entry name" value="Indolamine_dOase"/>
</dbReference>
<evidence type="ECO:0000256" key="1">
    <source>
        <dbReference type="ARBA" id="ARBA00007119"/>
    </source>
</evidence>
<gene>
    <name evidence="5" type="primary">Ido1_0</name>
    <name evidence="5" type="ORF">Hypma_011787</name>
</gene>
<evidence type="ECO:0000256" key="2">
    <source>
        <dbReference type="ARBA" id="ARBA00022723"/>
    </source>
</evidence>
<dbReference type="InParanoid" id="A0A369JPW9"/>
<dbReference type="EMBL" id="LUEZ02000055">
    <property type="protein sequence ID" value="RDB21424.1"/>
    <property type="molecule type" value="Genomic_DNA"/>
</dbReference>
<comment type="caution">
    <text evidence="5">The sequence shown here is derived from an EMBL/GenBank/DDBJ whole genome shotgun (WGS) entry which is preliminary data.</text>
</comment>
<dbReference type="PANTHER" id="PTHR28657">
    <property type="entry name" value="INDOLEAMINE 2,3-DIOXYGENASE"/>
    <property type="match status" value="1"/>
</dbReference>
<dbReference type="AlphaFoldDB" id="A0A369JPW9"/>
<dbReference type="PANTHER" id="PTHR28657:SF5">
    <property type="entry name" value="INDOLEAMINE 2,3-DIOXYGENASE"/>
    <property type="match status" value="1"/>
</dbReference>
<dbReference type="Proteomes" id="UP000076154">
    <property type="component" value="Unassembled WGS sequence"/>
</dbReference>
<dbReference type="GO" id="GO:0005737">
    <property type="term" value="C:cytoplasm"/>
    <property type="evidence" value="ECO:0007669"/>
    <property type="project" value="TreeGrafter"/>
</dbReference>
<dbReference type="STRING" id="39966.A0A369JPW9"/>
<dbReference type="Gene3D" id="1.20.58.480">
    <property type="match status" value="1"/>
</dbReference>
<dbReference type="GO" id="GO:0046872">
    <property type="term" value="F:metal ion binding"/>
    <property type="evidence" value="ECO:0007669"/>
    <property type="project" value="UniProtKB-KW"/>
</dbReference>
<sequence length="471" mass="53455">MDVINLLPSPPHFFRIFFRLALSLFTSTLHANYRRVLPGRRSYLDFDINTETGFFPHHPLPRLPETFGIWERALAEANRNLSLGANNCEEATRRAGETWRSNIRTWPILDTEVLEVDSRLLQRAHLVLAWLVNFYVHSQPPENDGPMLIPQSLTVPLTIVSRSLQIAPVLTFADTVLWNWVPRHADEPLSPENIQFENLFSGTEDERNFYIASAKAELRGVEMLRIIDDYNNLPNLTDLTSISKVSKSLARLTVIIEDINEIIQSVRPNVDPHVFYGDIRPWFEGSGAKGPDGPKWVYEGVEDSDKLDLSGPSAGQSSVMHALDIFLDIDHKLRQKRLPAPSESNKRADHGFMERMRRYMPGKHREYLNYLAGTPRSVRELAQRIPTLREPYDAAVLALKKLRDEHMKIACLYVVTMSRSTSTRGGCPVSAMMERLETSRKGPVRGTGGNELALLLKAGRDATRRAVLKDN</sequence>
<dbReference type="OrthoDB" id="540174at2759"/>
<dbReference type="InterPro" id="IPR037217">
    <property type="entry name" value="Trp/Indoleamine_2_3_dOase-like"/>
</dbReference>
<feature type="binding site" description="proximal binding residue" evidence="4">
    <location>
        <position position="406"/>
    </location>
    <ligand>
        <name>heme b</name>
        <dbReference type="ChEBI" id="CHEBI:60344"/>
    </ligand>
    <ligandPart>
        <name>Fe</name>
        <dbReference type="ChEBI" id="CHEBI:18248"/>
    </ligandPart>
</feature>
<dbReference type="GO" id="GO:0020037">
    <property type="term" value="F:heme binding"/>
    <property type="evidence" value="ECO:0007669"/>
    <property type="project" value="InterPro"/>
</dbReference>
<keyword evidence="6" id="KW-1185">Reference proteome</keyword>